<evidence type="ECO:0000256" key="6">
    <source>
        <dbReference type="ARBA" id="ARBA00022833"/>
    </source>
</evidence>
<evidence type="ECO:0000313" key="16">
    <source>
        <dbReference type="EMBL" id="EDW84234.1"/>
    </source>
</evidence>
<evidence type="ECO:0000256" key="8">
    <source>
        <dbReference type="ARBA" id="ARBA00023125"/>
    </source>
</evidence>
<dbReference type="FunFam" id="3.30.160.60:FF:000202">
    <property type="entry name" value="Zinc finger protein 574"/>
    <property type="match status" value="1"/>
</dbReference>
<reference evidence="16 17" key="1">
    <citation type="journal article" date="2007" name="Nature">
        <title>Evolution of genes and genomes on the Drosophila phylogeny.</title>
        <authorList>
            <consortium name="Drosophila 12 Genomes Consortium"/>
            <person name="Clark A.G."/>
            <person name="Eisen M.B."/>
            <person name="Smith D.R."/>
            <person name="Bergman C.M."/>
            <person name="Oliver B."/>
            <person name="Markow T.A."/>
            <person name="Kaufman T.C."/>
            <person name="Kellis M."/>
            <person name="Gelbart W."/>
            <person name="Iyer V.N."/>
            <person name="Pollard D.A."/>
            <person name="Sackton T.B."/>
            <person name="Larracuente A.M."/>
            <person name="Singh N.D."/>
            <person name="Abad J.P."/>
            <person name="Abt D.N."/>
            <person name="Adryan B."/>
            <person name="Aguade M."/>
            <person name="Akashi H."/>
            <person name="Anderson W.W."/>
            <person name="Aquadro C.F."/>
            <person name="Ardell D.H."/>
            <person name="Arguello R."/>
            <person name="Artieri C.G."/>
            <person name="Barbash D.A."/>
            <person name="Barker D."/>
            <person name="Barsanti P."/>
            <person name="Batterham P."/>
            <person name="Batzoglou S."/>
            <person name="Begun D."/>
            <person name="Bhutkar A."/>
            <person name="Blanco E."/>
            <person name="Bosak S.A."/>
            <person name="Bradley R.K."/>
            <person name="Brand A.D."/>
            <person name="Brent M.R."/>
            <person name="Brooks A.N."/>
            <person name="Brown R.H."/>
            <person name="Butlin R.K."/>
            <person name="Caggese C."/>
            <person name="Calvi B.R."/>
            <person name="Bernardo de Carvalho A."/>
            <person name="Caspi A."/>
            <person name="Castrezana S."/>
            <person name="Celniker S.E."/>
            <person name="Chang J.L."/>
            <person name="Chapple C."/>
            <person name="Chatterji S."/>
            <person name="Chinwalla A."/>
            <person name="Civetta A."/>
            <person name="Clifton S.W."/>
            <person name="Comeron J.M."/>
            <person name="Costello J.C."/>
            <person name="Coyne J.A."/>
            <person name="Daub J."/>
            <person name="David R.G."/>
            <person name="Delcher A.L."/>
            <person name="Delehaunty K."/>
            <person name="Do C.B."/>
            <person name="Ebling H."/>
            <person name="Edwards K."/>
            <person name="Eickbush T."/>
            <person name="Evans J.D."/>
            <person name="Filipski A."/>
            <person name="Findeiss S."/>
            <person name="Freyhult E."/>
            <person name="Fulton L."/>
            <person name="Fulton R."/>
            <person name="Garcia A.C."/>
            <person name="Gardiner A."/>
            <person name="Garfield D.A."/>
            <person name="Garvin B.E."/>
            <person name="Gibson G."/>
            <person name="Gilbert D."/>
            <person name="Gnerre S."/>
            <person name="Godfrey J."/>
            <person name="Good R."/>
            <person name="Gotea V."/>
            <person name="Gravely B."/>
            <person name="Greenberg A.J."/>
            <person name="Griffiths-Jones S."/>
            <person name="Gross S."/>
            <person name="Guigo R."/>
            <person name="Gustafson E.A."/>
            <person name="Haerty W."/>
            <person name="Hahn M.W."/>
            <person name="Halligan D.L."/>
            <person name="Halpern A.L."/>
            <person name="Halter G.M."/>
            <person name="Han M.V."/>
            <person name="Heger A."/>
            <person name="Hillier L."/>
            <person name="Hinrichs A.S."/>
            <person name="Holmes I."/>
            <person name="Hoskins R.A."/>
            <person name="Hubisz M.J."/>
            <person name="Hultmark D."/>
            <person name="Huntley M.A."/>
            <person name="Jaffe D.B."/>
            <person name="Jagadeeshan S."/>
            <person name="Jeck W.R."/>
            <person name="Johnson J."/>
            <person name="Jones C.D."/>
            <person name="Jordan W.C."/>
            <person name="Karpen G.H."/>
            <person name="Kataoka E."/>
            <person name="Keightley P.D."/>
            <person name="Kheradpour P."/>
            <person name="Kirkness E.F."/>
            <person name="Koerich L.B."/>
            <person name="Kristiansen K."/>
            <person name="Kudrna D."/>
            <person name="Kulathinal R.J."/>
            <person name="Kumar S."/>
            <person name="Kwok R."/>
            <person name="Lander E."/>
            <person name="Langley C.H."/>
            <person name="Lapoint R."/>
            <person name="Lazzaro B.P."/>
            <person name="Lee S.J."/>
            <person name="Levesque L."/>
            <person name="Li R."/>
            <person name="Lin C.F."/>
            <person name="Lin M.F."/>
            <person name="Lindblad-Toh K."/>
            <person name="Llopart A."/>
            <person name="Long M."/>
            <person name="Low L."/>
            <person name="Lozovsky E."/>
            <person name="Lu J."/>
            <person name="Luo M."/>
            <person name="Machado C.A."/>
            <person name="Makalowski W."/>
            <person name="Marzo M."/>
            <person name="Matsuda M."/>
            <person name="Matzkin L."/>
            <person name="McAllister B."/>
            <person name="McBride C.S."/>
            <person name="McKernan B."/>
            <person name="McKernan K."/>
            <person name="Mendez-Lago M."/>
            <person name="Minx P."/>
            <person name="Mollenhauer M.U."/>
            <person name="Montooth K."/>
            <person name="Mount S.M."/>
            <person name="Mu X."/>
            <person name="Myers E."/>
            <person name="Negre B."/>
            <person name="Newfeld S."/>
            <person name="Nielsen R."/>
            <person name="Noor M.A."/>
            <person name="O'Grady P."/>
            <person name="Pachter L."/>
            <person name="Papaceit M."/>
            <person name="Parisi M.J."/>
            <person name="Parisi M."/>
            <person name="Parts L."/>
            <person name="Pedersen J.S."/>
            <person name="Pesole G."/>
            <person name="Phillippy A.M."/>
            <person name="Ponting C.P."/>
            <person name="Pop M."/>
            <person name="Porcelli D."/>
            <person name="Powell J.R."/>
            <person name="Prohaska S."/>
            <person name="Pruitt K."/>
            <person name="Puig M."/>
            <person name="Quesneville H."/>
            <person name="Ram K.R."/>
            <person name="Rand D."/>
            <person name="Rasmussen M.D."/>
            <person name="Reed L.K."/>
            <person name="Reenan R."/>
            <person name="Reily A."/>
            <person name="Remington K.A."/>
            <person name="Rieger T.T."/>
            <person name="Ritchie M.G."/>
            <person name="Robin C."/>
            <person name="Rogers Y.H."/>
            <person name="Rohde C."/>
            <person name="Rozas J."/>
            <person name="Rubenfield M.J."/>
            <person name="Ruiz A."/>
            <person name="Russo S."/>
            <person name="Salzberg S.L."/>
            <person name="Sanchez-Gracia A."/>
            <person name="Saranga D.J."/>
            <person name="Sato H."/>
            <person name="Schaeffer S.W."/>
            <person name="Schatz M.C."/>
            <person name="Schlenke T."/>
            <person name="Schwartz R."/>
            <person name="Segarra C."/>
            <person name="Singh R.S."/>
            <person name="Sirot L."/>
            <person name="Sirota M."/>
            <person name="Sisneros N.B."/>
            <person name="Smith C.D."/>
            <person name="Smith T.F."/>
            <person name="Spieth J."/>
            <person name="Stage D.E."/>
            <person name="Stark A."/>
            <person name="Stephan W."/>
            <person name="Strausberg R.L."/>
            <person name="Strempel S."/>
            <person name="Sturgill D."/>
            <person name="Sutton G."/>
            <person name="Sutton G.G."/>
            <person name="Tao W."/>
            <person name="Teichmann S."/>
            <person name="Tobari Y.N."/>
            <person name="Tomimura Y."/>
            <person name="Tsolas J.M."/>
            <person name="Valente V.L."/>
            <person name="Venter E."/>
            <person name="Venter J.C."/>
            <person name="Vicario S."/>
            <person name="Vieira F.G."/>
            <person name="Vilella A.J."/>
            <person name="Villasante A."/>
            <person name="Walenz B."/>
            <person name="Wang J."/>
            <person name="Wasserman M."/>
            <person name="Watts T."/>
            <person name="Wilson D."/>
            <person name="Wilson R.K."/>
            <person name="Wing R.A."/>
            <person name="Wolfner M.F."/>
            <person name="Wong A."/>
            <person name="Wong G.K."/>
            <person name="Wu C.I."/>
            <person name="Wu G."/>
            <person name="Yamamoto D."/>
            <person name="Yang H.P."/>
            <person name="Yang S.P."/>
            <person name="Yorke J.A."/>
            <person name="Yoshida K."/>
            <person name="Zdobnov E."/>
            <person name="Zhang P."/>
            <person name="Zhang Y."/>
            <person name="Zimin A.V."/>
            <person name="Baldwin J."/>
            <person name="Abdouelleil A."/>
            <person name="Abdulkadir J."/>
            <person name="Abebe A."/>
            <person name="Abera B."/>
            <person name="Abreu J."/>
            <person name="Acer S.C."/>
            <person name="Aftuck L."/>
            <person name="Alexander A."/>
            <person name="An P."/>
            <person name="Anderson E."/>
            <person name="Anderson S."/>
            <person name="Arachi H."/>
            <person name="Azer M."/>
            <person name="Bachantsang P."/>
            <person name="Barry A."/>
            <person name="Bayul T."/>
            <person name="Berlin A."/>
            <person name="Bessette D."/>
            <person name="Bloom T."/>
            <person name="Blye J."/>
            <person name="Boguslavskiy L."/>
            <person name="Bonnet C."/>
            <person name="Boukhgalter B."/>
            <person name="Bourzgui I."/>
            <person name="Brown A."/>
            <person name="Cahill P."/>
            <person name="Channer S."/>
            <person name="Cheshatsang Y."/>
            <person name="Chuda L."/>
            <person name="Citroen M."/>
            <person name="Collymore A."/>
            <person name="Cooke P."/>
            <person name="Costello M."/>
            <person name="D'Aco K."/>
            <person name="Daza R."/>
            <person name="De Haan G."/>
            <person name="DeGray S."/>
            <person name="DeMaso C."/>
            <person name="Dhargay N."/>
            <person name="Dooley K."/>
            <person name="Dooley E."/>
            <person name="Doricent M."/>
            <person name="Dorje P."/>
            <person name="Dorjee K."/>
            <person name="Dupes A."/>
            <person name="Elong R."/>
            <person name="Falk J."/>
            <person name="Farina A."/>
            <person name="Faro S."/>
            <person name="Ferguson D."/>
            <person name="Fisher S."/>
            <person name="Foley C.D."/>
            <person name="Franke A."/>
            <person name="Friedrich D."/>
            <person name="Gadbois L."/>
            <person name="Gearin G."/>
            <person name="Gearin C.R."/>
            <person name="Giannoukos G."/>
            <person name="Goode T."/>
            <person name="Graham J."/>
            <person name="Grandbois E."/>
            <person name="Grewal S."/>
            <person name="Gyaltsen K."/>
            <person name="Hafez N."/>
            <person name="Hagos B."/>
            <person name="Hall J."/>
            <person name="Henson C."/>
            <person name="Hollinger A."/>
            <person name="Honan T."/>
            <person name="Huard M.D."/>
            <person name="Hughes L."/>
            <person name="Hurhula B."/>
            <person name="Husby M.E."/>
            <person name="Kamat A."/>
            <person name="Kanga B."/>
            <person name="Kashin S."/>
            <person name="Khazanovich D."/>
            <person name="Kisner P."/>
            <person name="Lance K."/>
            <person name="Lara M."/>
            <person name="Lee W."/>
            <person name="Lennon N."/>
            <person name="Letendre F."/>
            <person name="LeVine R."/>
            <person name="Lipovsky A."/>
            <person name="Liu X."/>
            <person name="Liu J."/>
            <person name="Liu S."/>
            <person name="Lokyitsang T."/>
            <person name="Lokyitsang Y."/>
            <person name="Lubonja R."/>
            <person name="Lui A."/>
            <person name="MacDonald P."/>
            <person name="Magnisalis V."/>
            <person name="Maru K."/>
            <person name="Matthews C."/>
            <person name="McCusker W."/>
            <person name="McDonough S."/>
            <person name="Mehta T."/>
            <person name="Meldrim J."/>
            <person name="Meneus L."/>
            <person name="Mihai O."/>
            <person name="Mihalev A."/>
            <person name="Mihova T."/>
            <person name="Mittelman R."/>
            <person name="Mlenga V."/>
            <person name="Montmayeur A."/>
            <person name="Mulrain L."/>
            <person name="Navidi A."/>
            <person name="Naylor J."/>
            <person name="Negash T."/>
            <person name="Nguyen T."/>
            <person name="Nguyen N."/>
            <person name="Nicol R."/>
            <person name="Norbu C."/>
            <person name="Norbu N."/>
            <person name="Novod N."/>
            <person name="O'Neill B."/>
            <person name="Osman S."/>
            <person name="Markiewicz E."/>
            <person name="Oyono O.L."/>
            <person name="Patti C."/>
            <person name="Phunkhang P."/>
            <person name="Pierre F."/>
            <person name="Priest M."/>
            <person name="Raghuraman S."/>
            <person name="Rege F."/>
            <person name="Reyes R."/>
            <person name="Rise C."/>
            <person name="Rogov P."/>
            <person name="Ross K."/>
            <person name="Ryan E."/>
            <person name="Settipalli S."/>
            <person name="Shea T."/>
            <person name="Sherpa N."/>
            <person name="Shi L."/>
            <person name="Shih D."/>
            <person name="Sparrow T."/>
            <person name="Spaulding J."/>
            <person name="Stalker J."/>
            <person name="Stange-Thomann N."/>
            <person name="Stavropoulos S."/>
            <person name="Stone C."/>
            <person name="Strader C."/>
            <person name="Tesfaye S."/>
            <person name="Thomson T."/>
            <person name="Thoulutsang Y."/>
            <person name="Thoulutsang D."/>
            <person name="Topham K."/>
            <person name="Topping I."/>
            <person name="Tsamla T."/>
            <person name="Vassiliev H."/>
            <person name="Vo A."/>
            <person name="Wangchuk T."/>
            <person name="Wangdi T."/>
            <person name="Weiand M."/>
            <person name="Wilkinson J."/>
            <person name="Wilson A."/>
            <person name="Yadav S."/>
            <person name="Young G."/>
            <person name="Yu Q."/>
            <person name="Zembek L."/>
            <person name="Zhong D."/>
            <person name="Zimmer A."/>
            <person name="Zwirko Z."/>
            <person name="Jaffe D.B."/>
            <person name="Alvarez P."/>
            <person name="Brockman W."/>
            <person name="Butler J."/>
            <person name="Chin C."/>
            <person name="Gnerre S."/>
            <person name="Grabherr M."/>
            <person name="Kleber M."/>
            <person name="Mauceli E."/>
            <person name="MacCallum I."/>
        </authorList>
    </citation>
    <scope>NUCLEOTIDE SEQUENCE [LARGE SCALE GENOMIC DNA]</scope>
    <source>
        <strain evidence="17">Tucson 14030-0811.24</strain>
    </source>
</reference>
<feature type="domain" description="C2H2-type" evidence="14">
    <location>
        <begin position="319"/>
        <end position="346"/>
    </location>
</feature>
<evidence type="ECO:0000256" key="7">
    <source>
        <dbReference type="ARBA" id="ARBA00023015"/>
    </source>
</evidence>
<keyword evidence="6 12" id="KW-0862">Zinc</keyword>
<dbReference type="FunCoup" id="B4NL31">
    <property type="interactions" value="12"/>
</dbReference>
<dbReference type="Pfam" id="PF07776">
    <property type="entry name" value="zf-AD"/>
    <property type="match status" value="1"/>
</dbReference>
<evidence type="ECO:0000256" key="2">
    <source>
        <dbReference type="ARBA" id="ARBA00006991"/>
    </source>
</evidence>
<evidence type="ECO:0000256" key="3">
    <source>
        <dbReference type="ARBA" id="ARBA00022723"/>
    </source>
</evidence>
<feature type="binding site" evidence="12">
    <location>
        <position position="73"/>
    </location>
    <ligand>
        <name>Zn(2+)</name>
        <dbReference type="ChEBI" id="CHEBI:29105"/>
    </ligand>
</feature>
<dbReference type="AlphaFoldDB" id="B4NL31"/>
<keyword evidence="10" id="KW-0539">Nucleus</keyword>
<dbReference type="Gene3D" id="3.40.1800.20">
    <property type="match status" value="1"/>
</dbReference>
<feature type="domain" description="C2H2-type" evidence="14">
    <location>
        <begin position="263"/>
        <end position="290"/>
    </location>
</feature>
<dbReference type="PANTHER" id="PTHR16515:SF66">
    <property type="entry name" value="C2H2-TYPE DOMAIN-CONTAINING PROTEIN"/>
    <property type="match status" value="1"/>
</dbReference>
<evidence type="ECO:0000256" key="10">
    <source>
        <dbReference type="ARBA" id="ARBA00023242"/>
    </source>
</evidence>
<dbReference type="Pfam" id="PF00096">
    <property type="entry name" value="zf-C2H2"/>
    <property type="match status" value="6"/>
</dbReference>
<dbReference type="EMBL" id="CH964272">
    <property type="protein sequence ID" value="EDW84234.1"/>
    <property type="molecule type" value="Genomic_DNA"/>
</dbReference>
<dbReference type="PROSITE" id="PS50157">
    <property type="entry name" value="ZINC_FINGER_C2H2_2"/>
    <property type="match status" value="7"/>
</dbReference>
<dbReference type="Gene3D" id="3.30.160.60">
    <property type="entry name" value="Classic Zinc Finger"/>
    <property type="match status" value="6"/>
</dbReference>
<dbReference type="GO" id="GO:0008270">
    <property type="term" value="F:zinc ion binding"/>
    <property type="evidence" value="ECO:0007669"/>
    <property type="project" value="UniProtKB-UniRule"/>
</dbReference>
<name>B4NL31_DROWI</name>
<dbReference type="PANTHER" id="PTHR16515">
    <property type="entry name" value="PR DOMAIN ZINC FINGER PROTEIN"/>
    <property type="match status" value="1"/>
</dbReference>
<sequence>MDSEEDLINEDVCRICRSVNVANLVGIFEDRERMPMQWEGGKLEPALADILNECADCMIKPKDALPQKICRSCISAARQTFQFKRMCEQSYQFFKQRLKVGSLKDLDLALSLLLDPLTGVKVEADEEEFIVSKETLEDVQQNQEKEVVDEISEDKEAKEDEYKKPVNRKTKQSDEMQDKSISEDKVTTRSGRSKSASSIQQLSKDTFPCPHCSKTFEQKSYLTKHLRRHTNDKSFVCPTCDKSFLFKTHLVTHLRVHTGERQFKCQDCPLSFTQNHHLKDHQKIHTGLKPFQCPHCPRTFTQRSNLKLHINLHTDKGPYKCPDCSKTFSMKCALTKHLPVHADEKPFQCRYCPKNYTKSHSLKRHERDHTGELYRCTACSHVFKELYKLRQHSKNVHGVNLNDITDKKMKPRRVKSNK</sequence>
<evidence type="ECO:0000313" key="17">
    <source>
        <dbReference type="Proteomes" id="UP000007798"/>
    </source>
</evidence>
<evidence type="ECO:0000259" key="15">
    <source>
        <dbReference type="PROSITE" id="PS51915"/>
    </source>
</evidence>
<dbReference type="SUPFAM" id="SSF57716">
    <property type="entry name" value="Glucocorticoid receptor-like (DNA-binding domain)"/>
    <property type="match status" value="1"/>
</dbReference>
<dbReference type="Proteomes" id="UP000007798">
    <property type="component" value="Unassembled WGS sequence"/>
</dbReference>
<dbReference type="GO" id="GO:0005634">
    <property type="term" value="C:nucleus"/>
    <property type="evidence" value="ECO:0007669"/>
    <property type="project" value="UniProtKB-SubCell"/>
</dbReference>
<dbReference type="InterPro" id="IPR012934">
    <property type="entry name" value="Znf_AD"/>
</dbReference>
<dbReference type="SMART" id="SM00868">
    <property type="entry name" value="zf-AD"/>
    <property type="match status" value="1"/>
</dbReference>
<dbReference type="GO" id="GO:0003677">
    <property type="term" value="F:DNA binding"/>
    <property type="evidence" value="ECO:0007669"/>
    <property type="project" value="UniProtKB-KW"/>
</dbReference>
<dbReference type="OMA" id="NECADCM"/>
<proteinExistence type="inferred from homology"/>
<dbReference type="FunFam" id="3.30.160.60:FF:000045">
    <property type="entry name" value="ZFP69 zinc finger protein B"/>
    <property type="match status" value="1"/>
</dbReference>
<comment type="subcellular location">
    <subcellularLocation>
        <location evidence="1">Nucleus</location>
    </subcellularLocation>
</comment>
<dbReference type="PROSITE" id="PS51915">
    <property type="entry name" value="ZAD"/>
    <property type="match status" value="1"/>
</dbReference>
<keyword evidence="7" id="KW-0805">Transcription regulation</keyword>
<feature type="domain" description="ZAD" evidence="15">
    <location>
        <begin position="11"/>
        <end position="97"/>
    </location>
</feature>
<evidence type="ECO:0000256" key="1">
    <source>
        <dbReference type="ARBA" id="ARBA00004123"/>
    </source>
</evidence>
<dbReference type="InterPro" id="IPR036236">
    <property type="entry name" value="Znf_C2H2_sf"/>
</dbReference>
<dbReference type="OrthoDB" id="8895262at2759"/>
<dbReference type="SMART" id="SM00355">
    <property type="entry name" value="ZnF_C2H2"/>
    <property type="match status" value="7"/>
</dbReference>
<feature type="domain" description="C2H2-type" evidence="14">
    <location>
        <begin position="347"/>
        <end position="374"/>
    </location>
</feature>
<evidence type="ECO:0000256" key="11">
    <source>
        <dbReference type="PROSITE-ProRule" id="PRU00042"/>
    </source>
</evidence>
<gene>
    <name evidence="16" type="primary">Dwil\GK13252</name>
    <name evidence="16" type="ORF">Dwil_GK13252</name>
</gene>
<dbReference type="PROSITE" id="PS00028">
    <property type="entry name" value="ZINC_FINGER_C2H2_1"/>
    <property type="match status" value="7"/>
</dbReference>
<evidence type="ECO:0000256" key="5">
    <source>
        <dbReference type="ARBA" id="ARBA00022771"/>
    </source>
</evidence>
<evidence type="ECO:0000256" key="13">
    <source>
        <dbReference type="SAM" id="MobiDB-lite"/>
    </source>
</evidence>
<dbReference type="eggNOG" id="KOG1721">
    <property type="taxonomic scope" value="Eukaryota"/>
</dbReference>
<keyword evidence="9" id="KW-0804">Transcription</keyword>
<evidence type="ECO:0000256" key="12">
    <source>
        <dbReference type="PROSITE-ProRule" id="PRU01263"/>
    </source>
</evidence>
<comment type="similarity">
    <text evidence="2">Belongs to the krueppel C2H2-type zinc-finger protein family.</text>
</comment>
<evidence type="ECO:0000256" key="4">
    <source>
        <dbReference type="ARBA" id="ARBA00022737"/>
    </source>
</evidence>
<protein>
    <submittedName>
        <fullName evidence="16">Uncharacterized protein</fullName>
    </submittedName>
</protein>
<feature type="compositionally biased region" description="Polar residues" evidence="13">
    <location>
        <begin position="188"/>
        <end position="200"/>
    </location>
</feature>
<keyword evidence="4" id="KW-0677">Repeat</keyword>
<dbReference type="InterPro" id="IPR050331">
    <property type="entry name" value="Zinc_finger"/>
</dbReference>
<evidence type="ECO:0000256" key="9">
    <source>
        <dbReference type="ARBA" id="ARBA00023163"/>
    </source>
</evidence>
<dbReference type="InParanoid" id="B4NL31"/>
<feature type="domain" description="C2H2-type" evidence="14">
    <location>
        <begin position="235"/>
        <end position="262"/>
    </location>
</feature>
<keyword evidence="17" id="KW-1185">Reference proteome</keyword>
<accession>B4NL31</accession>
<dbReference type="KEGG" id="dwi:6651694"/>
<dbReference type="SMR" id="B4NL31"/>
<organism evidence="16 17">
    <name type="scientific">Drosophila willistoni</name>
    <name type="common">Fruit fly</name>
    <dbReference type="NCBI Taxonomy" id="7260"/>
    <lineage>
        <taxon>Eukaryota</taxon>
        <taxon>Metazoa</taxon>
        <taxon>Ecdysozoa</taxon>
        <taxon>Arthropoda</taxon>
        <taxon>Hexapoda</taxon>
        <taxon>Insecta</taxon>
        <taxon>Pterygota</taxon>
        <taxon>Neoptera</taxon>
        <taxon>Endopterygota</taxon>
        <taxon>Diptera</taxon>
        <taxon>Brachycera</taxon>
        <taxon>Muscomorpha</taxon>
        <taxon>Ephydroidea</taxon>
        <taxon>Drosophilidae</taxon>
        <taxon>Drosophila</taxon>
        <taxon>Sophophora</taxon>
    </lineage>
</organism>
<dbReference type="GO" id="GO:0010468">
    <property type="term" value="P:regulation of gene expression"/>
    <property type="evidence" value="ECO:0007669"/>
    <property type="project" value="TreeGrafter"/>
</dbReference>
<dbReference type="FunFam" id="3.30.160.60:FF:000145">
    <property type="entry name" value="Zinc finger protein 574"/>
    <property type="match status" value="1"/>
</dbReference>
<feature type="domain" description="C2H2-type" evidence="14">
    <location>
        <begin position="374"/>
        <end position="397"/>
    </location>
</feature>
<dbReference type="SUPFAM" id="SSF57667">
    <property type="entry name" value="beta-beta-alpha zinc fingers"/>
    <property type="match status" value="4"/>
</dbReference>
<dbReference type="GO" id="GO:0032502">
    <property type="term" value="P:developmental process"/>
    <property type="evidence" value="ECO:0007669"/>
    <property type="project" value="UniProtKB-ARBA"/>
</dbReference>
<dbReference type="FunFam" id="3.30.160.60:FF:001480">
    <property type="entry name" value="Si:cabz01071911.3"/>
    <property type="match status" value="1"/>
</dbReference>
<keyword evidence="8" id="KW-0238">DNA-binding</keyword>
<feature type="compositionally biased region" description="Basic and acidic residues" evidence="13">
    <location>
        <begin position="143"/>
        <end position="164"/>
    </location>
</feature>
<dbReference type="InterPro" id="IPR013087">
    <property type="entry name" value="Znf_C2H2_type"/>
</dbReference>
<feature type="binding site" evidence="12">
    <location>
        <position position="13"/>
    </location>
    <ligand>
        <name>Zn(2+)</name>
        <dbReference type="ChEBI" id="CHEBI:29105"/>
    </ligand>
</feature>
<feature type="compositionally biased region" description="Basic and acidic residues" evidence="13">
    <location>
        <begin position="171"/>
        <end position="187"/>
    </location>
</feature>
<feature type="domain" description="C2H2-type" evidence="14">
    <location>
        <begin position="207"/>
        <end position="234"/>
    </location>
</feature>
<feature type="binding site" evidence="12">
    <location>
        <position position="16"/>
    </location>
    <ligand>
        <name>Zn(2+)</name>
        <dbReference type="ChEBI" id="CHEBI:29105"/>
    </ligand>
</feature>
<dbReference type="PhylomeDB" id="B4NL31"/>
<keyword evidence="5 11" id="KW-0863">Zinc-finger</keyword>
<feature type="domain" description="C2H2-type" evidence="14">
    <location>
        <begin position="291"/>
        <end position="318"/>
    </location>
</feature>
<feature type="region of interest" description="Disordered" evidence="13">
    <location>
        <begin position="141"/>
        <end position="200"/>
    </location>
</feature>
<feature type="binding site" evidence="12">
    <location>
        <position position="70"/>
    </location>
    <ligand>
        <name>Zn(2+)</name>
        <dbReference type="ChEBI" id="CHEBI:29105"/>
    </ligand>
</feature>
<evidence type="ECO:0000259" key="14">
    <source>
        <dbReference type="PROSITE" id="PS50157"/>
    </source>
</evidence>
<keyword evidence="3 12" id="KW-0479">Metal-binding</keyword>
<dbReference type="HOGENOM" id="CLU_002678_94_1_1"/>